<evidence type="ECO:0000313" key="2">
    <source>
        <dbReference type="EMBL" id="HIZ61580.1"/>
    </source>
</evidence>
<dbReference type="InterPro" id="IPR003382">
    <property type="entry name" value="Flavoprotein"/>
</dbReference>
<reference evidence="2" key="1">
    <citation type="journal article" date="2021" name="PeerJ">
        <title>Extensive microbial diversity within the chicken gut microbiome revealed by metagenomics and culture.</title>
        <authorList>
            <person name="Gilroy R."/>
            <person name="Ravi A."/>
            <person name="Getino M."/>
            <person name="Pursley I."/>
            <person name="Horton D.L."/>
            <person name="Alikhan N.F."/>
            <person name="Baker D."/>
            <person name="Gharbi K."/>
            <person name="Hall N."/>
            <person name="Watson M."/>
            <person name="Adriaenssens E.M."/>
            <person name="Foster-Nyarko E."/>
            <person name="Jarju S."/>
            <person name="Secka A."/>
            <person name="Antonio M."/>
            <person name="Oren A."/>
            <person name="Chaudhuri R.R."/>
            <person name="La Ragione R."/>
            <person name="Hildebrand F."/>
            <person name="Pallen M.J."/>
        </authorList>
    </citation>
    <scope>NUCLEOTIDE SEQUENCE</scope>
    <source>
        <strain evidence="2">CHK188-11489</strain>
    </source>
</reference>
<dbReference type="GO" id="GO:0003824">
    <property type="term" value="F:catalytic activity"/>
    <property type="evidence" value="ECO:0007669"/>
    <property type="project" value="InterPro"/>
</dbReference>
<dbReference type="SUPFAM" id="SSF52507">
    <property type="entry name" value="Homo-oligomeric flavin-containing Cys decarboxylases, HFCD"/>
    <property type="match status" value="1"/>
</dbReference>
<dbReference type="NCBIfam" id="NF006161">
    <property type="entry name" value="PRK08305.1"/>
    <property type="match status" value="1"/>
</dbReference>
<comment type="caution">
    <text evidence="2">The sequence shown here is derived from an EMBL/GenBank/DDBJ whole genome shotgun (WGS) entry which is preliminary data.</text>
</comment>
<evidence type="ECO:0000313" key="3">
    <source>
        <dbReference type="Proteomes" id="UP000824105"/>
    </source>
</evidence>
<dbReference type="Gene3D" id="3.40.50.1950">
    <property type="entry name" value="Flavin prenyltransferase-like"/>
    <property type="match status" value="1"/>
</dbReference>
<feature type="domain" description="Flavoprotein" evidence="1">
    <location>
        <begin position="12"/>
        <end position="173"/>
    </location>
</feature>
<gene>
    <name evidence="2" type="ORF">H9724_02270</name>
</gene>
<dbReference type="Pfam" id="PF02441">
    <property type="entry name" value="Flavoprotein"/>
    <property type="match status" value="1"/>
</dbReference>
<name>A0A9D2JN40_9FIRM</name>
<accession>A0A9D2JN40</accession>
<dbReference type="EMBL" id="DXBF01000016">
    <property type="protein sequence ID" value="HIZ61580.1"/>
    <property type="molecule type" value="Genomic_DNA"/>
</dbReference>
<dbReference type="AlphaFoldDB" id="A0A9D2JN40"/>
<evidence type="ECO:0000259" key="1">
    <source>
        <dbReference type="Pfam" id="PF02441"/>
    </source>
</evidence>
<proteinExistence type="predicted"/>
<reference evidence="2" key="2">
    <citation type="submission" date="2021-04" db="EMBL/GenBank/DDBJ databases">
        <authorList>
            <person name="Gilroy R."/>
        </authorList>
    </citation>
    <scope>NUCLEOTIDE SEQUENCE</scope>
    <source>
        <strain evidence="2">CHK188-11489</strain>
    </source>
</reference>
<organism evidence="2 3">
    <name type="scientific">Candidatus Gemmiger avistercoris</name>
    <dbReference type="NCBI Taxonomy" id="2838606"/>
    <lineage>
        <taxon>Bacteria</taxon>
        <taxon>Bacillati</taxon>
        <taxon>Bacillota</taxon>
        <taxon>Clostridia</taxon>
        <taxon>Eubacteriales</taxon>
        <taxon>Gemmiger</taxon>
    </lineage>
</organism>
<sequence>MKWEQDRDASRTVAFALCGSFCSFSAVLPQVEELCRRGWDVLPILSVSAATQDTRFGTAGGLQKTLRELTGHAPLTTLQEVEPLGPEHRAGALVIAPATGTTMALLAAGISSTPVTMAAKSLLRIGRPVVVAPSTNDGLSGSAPALGALLQRRHYYFVPFGQDDSYKKPCSLKSDFAQLPDTLESALRGVQIQPLLL</sequence>
<dbReference type="Proteomes" id="UP000824105">
    <property type="component" value="Unassembled WGS sequence"/>
</dbReference>
<protein>
    <submittedName>
        <fullName evidence="2">Dipicolinate synthase subunit B</fullName>
    </submittedName>
</protein>
<dbReference type="InterPro" id="IPR036551">
    <property type="entry name" value="Flavin_trans-like"/>
</dbReference>